<dbReference type="RefSeq" id="XP_020116554.1">
    <property type="nucleotide sequence ID" value="XM_020263078.1"/>
</dbReference>
<protein>
    <submittedName>
        <fullName evidence="1">Uncharacterized protein</fullName>
    </submittedName>
</protein>
<dbReference type="GeneID" id="31007939"/>
<evidence type="ECO:0000313" key="2">
    <source>
        <dbReference type="Proteomes" id="UP000214365"/>
    </source>
</evidence>
<proteinExistence type="predicted"/>
<comment type="caution">
    <text evidence="1">The sequence shown here is derived from an EMBL/GenBank/DDBJ whole genome shotgun (WGS) entry which is preliminary data.</text>
</comment>
<sequence>MPAISHNHLESDYCYACDITDVQLLFIQAQTDKIQDKSKARVLRDIRTFAQDKGVQELDYYFFCARFLKDCEKLLGAENVVPCWDTFKVSKQCKDLVASNFDPSTPKEDSEEEQGFVRRVFRSIGLY</sequence>
<name>A0A225AC65_TALAT</name>
<evidence type="ECO:0000313" key="1">
    <source>
        <dbReference type="EMBL" id="OKL56433.1"/>
    </source>
</evidence>
<accession>A0A225AC65</accession>
<dbReference type="AlphaFoldDB" id="A0A225AC65"/>
<keyword evidence="2" id="KW-1185">Reference proteome</keyword>
<dbReference type="Proteomes" id="UP000214365">
    <property type="component" value="Unassembled WGS sequence"/>
</dbReference>
<gene>
    <name evidence="1" type="ORF">UA08_08183</name>
</gene>
<reference evidence="1 2" key="1">
    <citation type="submission" date="2015-06" db="EMBL/GenBank/DDBJ databases">
        <title>Talaromyces atroroseus IBT 11181 draft genome.</title>
        <authorList>
            <person name="Rasmussen K.B."/>
            <person name="Rasmussen S."/>
            <person name="Petersen B."/>
            <person name="Sicheritz-Ponten T."/>
            <person name="Mortensen U.H."/>
            <person name="Thrane U."/>
        </authorList>
    </citation>
    <scope>NUCLEOTIDE SEQUENCE [LARGE SCALE GENOMIC DNA]</scope>
    <source>
        <strain evidence="1 2">IBT 11181</strain>
    </source>
</reference>
<organism evidence="1 2">
    <name type="scientific">Talaromyces atroroseus</name>
    <dbReference type="NCBI Taxonomy" id="1441469"/>
    <lineage>
        <taxon>Eukaryota</taxon>
        <taxon>Fungi</taxon>
        <taxon>Dikarya</taxon>
        <taxon>Ascomycota</taxon>
        <taxon>Pezizomycotina</taxon>
        <taxon>Eurotiomycetes</taxon>
        <taxon>Eurotiomycetidae</taxon>
        <taxon>Eurotiales</taxon>
        <taxon>Trichocomaceae</taxon>
        <taxon>Talaromyces</taxon>
        <taxon>Talaromyces sect. Trachyspermi</taxon>
    </lineage>
</organism>
<dbReference type="EMBL" id="LFMY01000014">
    <property type="protein sequence ID" value="OKL56433.1"/>
    <property type="molecule type" value="Genomic_DNA"/>
</dbReference>